<keyword evidence="1" id="KW-0732">Signal</keyword>
<evidence type="ECO:0000313" key="3">
    <source>
        <dbReference type="Proteomes" id="UP000501690"/>
    </source>
</evidence>
<organism evidence="2 3">
    <name type="scientific">Vigna unguiculata</name>
    <name type="common">Cowpea</name>
    <dbReference type="NCBI Taxonomy" id="3917"/>
    <lineage>
        <taxon>Eukaryota</taxon>
        <taxon>Viridiplantae</taxon>
        <taxon>Streptophyta</taxon>
        <taxon>Embryophyta</taxon>
        <taxon>Tracheophyta</taxon>
        <taxon>Spermatophyta</taxon>
        <taxon>Magnoliopsida</taxon>
        <taxon>eudicotyledons</taxon>
        <taxon>Gunneridae</taxon>
        <taxon>Pentapetalae</taxon>
        <taxon>rosids</taxon>
        <taxon>fabids</taxon>
        <taxon>Fabales</taxon>
        <taxon>Fabaceae</taxon>
        <taxon>Papilionoideae</taxon>
        <taxon>50 kb inversion clade</taxon>
        <taxon>NPAAA clade</taxon>
        <taxon>indigoferoid/millettioid clade</taxon>
        <taxon>Phaseoleae</taxon>
        <taxon>Vigna</taxon>
    </lineage>
</organism>
<proteinExistence type="predicted"/>
<gene>
    <name evidence="2" type="ORF">DEO72_LG7g778</name>
</gene>
<name>A0A4D6MHL8_VIGUN</name>
<evidence type="ECO:0000313" key="2">
    <source>
        <dbReference type="EMBL" id="QCD99496.1"/>
    </source>
</evidence>
<feature type="signal peptide" evidence="1">
    <location>
        <begin position="1"/>
        <end position="18"/>
    </location>
</feature>
<dbReference type="EMBL" id="CP039351">
    <property type="protein sequence ID" value="QCD99496.1"/>
    <property type="molecule type" value="Genomic_DNA"/>
</dbReference>
<accession>A0A4D6MHL8</accession>
<feature type="chain" id="PRO_5020041470" evidence="1">
    <location>
        <begin position="19"/>
        <end position="288"/>
    </location>
</feature>
<dbReference type="AlphaFoldDB" id="A0A4D6MHL8"/>
<keyword evidence="3" id="KW-1185">Reference proteome</keyword>
<sequence length="288" mass="30237">MLNIAVIQLWILWRCNDGCYDARHGSCHGCAVLARSTGSFTVVQSFGAVVTQIWSAVCTVGARGCSRNCGGGAAVAFIHGGQVQQLLRNEDEGCCDGHGGSWFCAVASMEVGHDKCSEAWRLERWHYHGGRSSASEVMVKVRITAMTGSSPATSGAMVTARSTGSFTVVQSFGAVVTQIWSAVCTVGARGCSRNCGGGAAVAFIHGGQVQQLLRNEDEGCCDGHGGSWFCAVASMEVGHDKCSEAWRLERWHYHGGRSSASEVMVKVRITAMTGSSPATSGAMVTGDG</sequence>
<dbReference type="Proteomes" id="UP000501690">
    <property type="component" value="Linkage Group LG7"/>
</dbReference>
<evidence type="ECO:0000256" key="1">
    <source>
        <dbReference type="SAM" id="SignalP"/>
    </source>
</evidence>
<reference evidence="2 3" key="1">
    <citation type="submission" date="2019-04" db="EMBL/GenBank/DDBJ databases">
        <title>An improved genome assembly and genetic linkage map for asparagus bean, Vigna unguiculata ssp. sesquipedialis.</title>
        <authorList>
            <person name="Xia Q."/>
            <person name="Zhang R."/>
            <person name="Dong Y."/>
        </authorList>
    </citation>
    <scope>NUCLEOTIDE SEQUENCE [LARGE SCALE GENOMIC DNA]</scope>
    <source>
        <tissue evidence="2">Leaf</tissue>
    </source>
</reference>
<protein>
    <submittedName>
        <fullName evidence="2">Uncharacterized protein</fullName>
    </submittedName>
</protein>